<keyword evidence="2" id="KW-1185">Reference proteome</keyword>
<dbReference type="AlphaFoldDB" id="A0A8T9QB60"/>
<proteinExistence type="predicted"/>
<dbReference type="KEGG" id="hcu:MUN79_03485"/>
<organism evidence="1 2">
    <name type="scientific">Hymenobacter cellulosilyticus</name>
    <dbReference type="NCBI Taxonomy" id="2932248"/>
    <lineage>
        <taxon>Bacteria</taxon>
        <taxon>Pseudomonadati</taxon>
        <taxon>Bacteroidota</taxon>
        <taxon>Cytophagia</taxon>
        <taxon>Cytophagales</taxon>
        <taxon>Hymenobacteraceae</taxon>
        <taxon>Hymenobacter</taxon>
    </lineage>
</organism>
<dbReference type="Proteomes" id="UP000831796">
    <property type="component" value="Chromosome"/>
</dbReference>
<dbReference type="RefSeq" id="WP_244676405.1">
    <property type="nucleotide sequence ID" value="NZ_CP095046.1"/>
</dbReference>
<reference evidence="1" key="1">
    <citation type="submission" date="2022-04" db="EMBL/GenBank/DDBJ databases">
        <title>Hymenobacter sp. isolated from the air.</title>
        <authorList>
            <person name="Won M."/>
            <person name="Lee C.-M."/>
            <person name="Woen H.-Y."/>
            <person name="Kwon S.-W."/>
        </authorList>
    </citation>
    <scope>NUCLEOTIDE SEQUENCE</scope>
    <source>
        <strain evidence="1">5116S-3</strain>
    </source>
</reference>
<dbReference type="EMBL" id="CP095046">
    <property type="protein sequence ID" value="UOQ73050.1"/>
    <property type="molecule type" value="Genomic_DNA"/>
</dbReference>
<dbReference type="SUPFAM" id="SSF52172">
    <property type="entry name" value="CheY-like"/>
    <property type="match status" value="1"/>
</dbReference>
<name>A0A8T9QB60_9BACT</name>
<accession>A0A8T9QB60</accession>
<dbReference type="InterPro" id="IPR011006">
    <property type="entry name" value="CheY-like_superfamily"/>
</dbReference>
<evidence type="ECO:0008006" key="3">
    <source>
        <dbReference type="Google" id="ProtNLM"/>
    </source>
</evidence>
<evidence type="ECO:0000313" key="2">
    <source>
        <dbReference type="Proteomes" id="UP000831796"/>
    </source>
</evidence>
<gene>
    <name evidence="1" type="ORF">MUN79_03485</name>
</gene>
<protein>
    <recommendedName>
        <fullName evidence="3">Response regulatory domain-containing protein</fullName>
    </recommendedName>
</protein>
<sequence>MRILLIEDEARLAGFVQQGLVQAGHVADVAATGPKVWSALPRPATTLSCST</sequence>
<evidence type="ECO:0000313" key="1">
    <source>
        <dbReference type="EMBL" id="UOQ73050.1"/>
    </source>
</evidence>